<dbReference type="RefSeq" id="WP_377152644.1">
    <property type="nucleotide sequence ID" value="NZ_JBHSAF010000014.1"/>
</dbReference>
<dbReference type="SMART" id="SM00345">
    <property type="entry name" value="HTH_GNTR"/>
    <property type="match status" value="1"/>
</dbReference>
<dbReference type="PANTHER" id="PTHR43537:SF5">
    <property type="entry name" value="UXU OPERON TRANSCRIPTIONAL REGULATOR"/>
    <property type="match status" value="1"/>
</dbReference>
<dbReference type="SMART" id="SM00895">
    <property type="entry name" value="FCD"/>
    <property type="match status" value="1"/>
</dbReference>
<evidence type="ECO:0000256" key="2">
    <source>
        <dbReference type="ARBA" id="ARBA00023125"/>
    </source>
</evidence>
<evidence type="ECO:0000313" key="5">
    <source>
        <dbReference type="EMBL" id="MFC3914108.1"/>
    </source>
</evidence>
<evidence type="ECO:0000259" key="4">
    <source>
        <dbReference type="PROSITE" id="PS50949"/>
    </source>
</evidence>
<dbReference type="InterPro" id="IPR036388">
    <property type="entry name" value="WH-like_DNA-bd_sf"/>
</dbReference>
<evidence type="ECO:0000256" key="3">
    <source>
        <dbReference type="ARBA" id="ARBA00023163"/>
    </source>
</evidence>
<keyword evidence="6" id="KW-1185">Reference proteome</keyword>
<dbReference type="InterPro" id="IPR008920">
    <property type="entry name" value="TF_FadR/GntR_C"/>
</dbReference>
<name>A0ABV8CPS6_9GAMM</name>
<accession>A0ABV8CPS6</accession>
<dbReference type="PANTHER" id="PTHR43537">
    <property type="entry name" value="TRANSCRIPTIONAL REGULATOR, GNTR FAMILY"/>
    <property type="match status" value="1"/>
</dbReference>
<dbReference type="InterPro" id="IPR011711">
    <property type="entry name" value="GntR_C"/>
</dbReference>
<comment type="caution">
    <text evidence="5">The sequence shown here is derived from an EMBL/GenBank/DDBJ whole genome shotgun (WGS) entry which is preliminary data.</text>
</comment>
<gene>
    <name evidence="5" type="ORF">ACFOSS_11590</name>
</gene>
<dbReference type="SUPFAM" id="SSF48008">
    <property type="entry name" value="GntR ligand-binding domain-like"/>
    <property type="match status" value="1"/>
</dbReference>
<feature type="domain" description="HTH gntR-type" evidence="4">
    <location>
        <begin position="20"/>
        <end position="87"/>
    </location>
</feature>
<evidence type="ECO:0000256" key="1">
    <source>
        <dbReference type="ARBA" id="ARBA00023015"/>
    </source>
</evidence>
<dbReference type="Gene3D" id="1.10.10.10">
    <property type="entry name" value="Winged helix-like DNA-binding domain superfamily/Winged helix DNA-binding domain"/>
    <property type="match status" value="1"/>
</dbReference>
<keyword evidence="3" id="KW-0804">Transcription</keyword>
<evidence type="ECO:0000313" key="6">
    <source>
        <dbReference type="Proteomes" id="UP001595692"/>
    </source>
</evidence>
<proteinExistence type="predicted"/>
<reference evidence="6" key="1">
    <citation type="journal article" date="2019" name="Int. J. Syst. Evol. Microbiol.">
        <title>The Global Catalogue of Microorganisms (GCM) 10K type strain sequencing project: providing services to taxonomists for standard genome sequencing and annotation.</title>
        <authorList>
            <consortium name="The Broad Institute Genomics Platform"/>
            <consortium name="The Broad Institute Genome Sequencing Center for Infectious Disease"/>
            <person name="Wu L."/>
            <person name="Ma J."/>
        </authorList>
    </citation>
    <scope>NUCLEOTIDE SEQUENCE [LARGE SCALE GENOMIC DNA]</scope>
    <source>
        <strain evidence="6">CCUG 54939</strain>
    </source>
</reference>
<dbReference type="InterPro" id="IPR036390">
    <property type="entry name" value="WH_DNA-bd_sf"/>
</dbReference>
<protein>
    <submittedName>
        <fullName evidence="5">GntR family transcriptional regulator</fullName>
    </submittedName>
</protein>
<keyword evidence="1" id="KW-0805">Transcription regulation</keyword>
<dbReference type="CDD" id="cd07377">
    <property type="entry name" value="WHTH_GntR"/>
    <property type="match status" value="1"/>
</dbReference>
<dbReference type="InterPro" id="IPR000524">
    <property type="entry name" value="Tscrpt_reg_HTH_GntR"/>
</dbReference>
<sequence length="248" mass="28472">MTEQLPSGRRALGEPKPRPVNMADRIYAALKEQIFNFALLPGDRFSESDVAAQMSASRTPVRDALYRLQQEGYVEVYFRSGWQVRPFDFKTFEDLYDVRIVLEEAAVRRLCDGLQQGDELEELKATWLVPEAQRLINGDEVSRLDERFHCLLVAATGNLEMAAMHQAVSERIRIIRRLDFTQEMRISATYAEHGAILGAVLKRRSEEALRLLKSHIEASKAEVRKITLHKLHVARERSRLRQGTPQEV</sequence>
<dbReference type="SUPFAM" id="SSF46785">
    <property type="entry name" value="Winged helix' DNA-binding domain"/>
    <property type="match status" value="1"/>
</dbReference>
<organism evidence="5 6">
    <name type="scientific">Pseudaeromonas sharmana</name>
    <dbReference type="NCBI Taxonomy" id="328412"/>
    <lineage>
        <taxon>Bacteria</taxon>
        <taxon>Pseudomonadati</taxon>
        <taxon>Pseudomonadota</taxon>
        <taxon>Gammaproteobacteria</taxon>
        <taxon>Aeromonadales</taxon>
        <taxon>Aeromonadaceae</taxon>
        <taxon>Pseudaeromonas</taxon>
    </lineage>
</organism>
<dbReference type="PROSITE" id="PS50949">
    <property type="entry name" value="HTH_GNTR"/>
    <property type="match status" value="1"/>
</dbReference>
<dbReference type="EMBL" id="JBHSAF010000014">
    <property type="protein sequence ID" value="MFC3914108.1"/>
    <property type="molecule type" value="Genomic_DNA"/>
</dbReference>
<dbReference type="Pfam" id="PF00392">
    <property type="entry name" value="GntR"/>
    <property type="match status" value="1"/>
</dbReference>
<keyword evidence="2" id="KW-0238">DNA-binding</keyword>
<dbReference type="Gene3D" id="1.20.120.530">
    <property type="entry name" value="GntR ligand-binding domain-like"/>
    <property type="match status" value="1"/>
</dbReference>
<dbReference type="Proteomes" id="UP001595692">
    <property type="component" value="Unassembled WGS sequence"/>
</dbReference>
<dbReference type="Pfam" id="PF07729">
    <property type="entry name" value="FCD"/>
    <property type="match status" value="1"/>
</dbReference>